<dbReference type="GO" id="GO:0006310">
    <property type="term" value="P:DNA recombination"/>
    <property type="evidence" value="ECO:0007669"/>
    <property type="project" value="UniProtKB-KW"/>
</dbReference>
<evidence type="ECO:0000256" key="13">
    <source>
        <dbReference type="ARBA" id="ARBA00022918"/>
    </source>
</evidence>
<dbReference type="GO" id="GO:0015074">
    <property type="term" value="P:DNA integration"/>
    <property type="evidence" value="ECO:0007669"/>
    <property type="project" value="UniProtKB-KW"/>
</dbReference>
<evidence type="ECO:0000256" key="18">
    <source>
        <dbReference type="PROSITE-ProRule" id="PRU00047"/>
    </source>
</evidence>
<evidence type="ECO:0000256" key="8">
    <source>
        <dbReference type="ARBA" id="ARBA00022759"/>
    </source>
</evidence>
<dbReference type="InterPro" id="IPR057670">
    <property type="entry name" value="SH3_retrovirus"/>
</dbReference>
<dbReference type="OrthoDB" id="3534924at2759"/>
<keyword evidence="5" id="KW-0540">Nuclease</keyword>
<keyword evidence="18" id="KW-0863">Zinc-finger</keyword>
<evidence type="ECO:0000313" key="21">
    <source>
        <dbReference type="Proteomes" id="UP000481288"/>
    </source>
</evidence>
<feature type="non-terminal residue" evidence="20">
    <location>
        <position position="1"/>
    </location>
</feature>
<evidence type="ECO:0000259" key="19">
    <source>
        <dbReference type="PROSITE" id="PS50158"/>
    </source>
</evidence>
<dbReference type="GO" id="GO:0003677">
    <property type="term" value="F:DNA binding"/>
    <property type="evidence" value="ECO:0007669"/>
    <property type="project" value="UniProtKB-KW"/>
</dbReference>
<dbReference type="Gene3D" id="3.30.420.10">
    <property type="entry name" value="Ribonuclease H-like superfamily/Ribonuclease H"/>
    <property type="match status" value="1"/>
</dbReference>
<evidence type="ECO:0000256" key="15">
    <source>
        <dbReference type="ARBA" id="ARBA00023113"/>
    </source>
</evidence>
<evidence type="ECO:0000256" key="5">
    <source>
        <dbReference type="ARBA" id="ARBA00022722"/>
    </source>
</evidence>
<dbReference type="SUPFAM" id="SSF53098">
    <property type="entry name" value="Ribonuclease H-like"/>
    <property type="match status" value="1"/>
</dbReference>
<keyword evidence="9" id="KW-0378">Hydrolase</keyword>
<dbReference type="InterPro" id="IPR036875">
    <property type="entry name" value="Znf_CCHC_sf"/>
</dbReference>
<keyword evidence="17" id="KW-0233">DNA recombination</keyword>
<dbReference type="InterPro" id="IPR012337">
    <property type="entry name" value="RNaseH-like_sf"/>
</dbReference>
<keyword evidence="2" id="KW-1188">Viral release from host cell</keyword>
<evidence type="ECO:0000256" key="12">
    <source>
        <dbReference type="ARBA" id="ARBA00022908"/>
    </source>
</evidence>
<evidence type="ECO:0000256" key="7">
    <source>
        <dbReference type="ARBA" id="ARBA00022741"/>
    </source>
</evidence>
<keyword evidence="6" id="KW-0479">Metal-binding</keyword>
<keyword evidence="14" id="KW-0808">Transferase</keyword>
<keyword evidence="12" id="KW-0229">DNA integration</keyword>
<dbReference type="Pfam" id="PF25597">
    <property type="entry name" value="SH3_retrovirus"/>
    <property type="match status" value="1"/>
</dbReference>
<comment type="function">
    <text evidence="1">The aspartyl protease (PR) mediates the proteolytic cleavages of the Gag and Gag-Pol polyproteins after assembly of the VLP.</text>
</comment>
<keyword evidence="15" id="KW-0917">Virion maturation</keyword>
<dbReference type="AlphaFoldDB" id="A0A7D8YI35"/>
<keyword evidence="8" id="KW-0255">Endonuclease</keyword>
<protein>
    <submittedName>
        <fullName evidence="20">Retrovirus-related Pol polyprotein from transposon TNT 1-94</fullName>
    </submittedName>
</protein>
<dbReference type="GO" id="GO:0003964">
    <property type="term" value="F:RNA-directed DNA polymerase activity"/>
    <property type="evidence" value="ECO:0007669"/>
    <property type="project" value="UniProtKB-KW"/>
</dbReference>
<dbReference type="GO" id="GO:0008270">
    <property type="term" value="F:zinc ion binding"/>
    <property type="evidence" value="ECO:0007669"/>
    <property type="project" value="UniProtKB-KW"/>
</dbReference>
<evidence type="ECO:0000256" key="17">
    <source>
        <dbReference type="ARBA" id="ARBA00023172"/>
    </source>
</evidence>
<accession>A0A7D8YI35</accession>
<keyword evidence="7" id="KW-0547">Nucleotide-binding</keyword>
<reference evidence="20 21" key="1">
    <citation type="submission" date="2018-05" db="EMBL/GenBank/DDBJ databases">
        <title>Whole genome sequencing for identification of molecular markers to develop diagnostic detection tools for the regulated plant pathogen Lachnellula willkommii.</title>
        <authorList>
            <person name="Giroux E."/>
            <person name="Bilodeau G."/>
        </authorList>
    </citation>
    <scope>NUCLEOTIDE SEQUENCE [LARGE SCALE GENOMIC DNA]</scope>
    <source>
        <strain evidence="20 21">CBS 625.97</strain>
    </source>
</reference>
<dbReference type="PANTHER" id="PTHR42648">
    <property type="entry name" value="TRANSPOSASE, PUTATIVE-RELATED"/>
    <property type="match status" value="1"/>
</dbReference>
<evidence type="ECO:0000256" key="9">
    <source>
        <dbReference type="ARBA" id="ARBA00022801"/>
    </source>
</evidence>
<comment type="caution">
    <text evidence="20">The sequence shown here is derived from an EMBL/GenBank/DDBJ whole genome shotgun (WGS) entry which is preliminary data.</text>
</comment>
<dbReference type="GO" id="GO:0004519">
    <property type="term" value="F:endonuclease activity"/>
    <property type="evidence" value="ECO:0007669"/>
    <property type="project" value="UniProtKB-KW"/>
</dbReference>
<dbReference type="InterPro" id="IPR036397">
    <property type="entry name" value="RNaseH_sf"/>
</dbReference>
<dbReference type="SUPFAM" id="SSF57756">
    <property type="entry name" value="Retrovirus zinc finger-like domains"/>
    <property type="match status" value="1"/>
</dbReference>
<dbReference type="InterPro" id="IPR001878">
    <property type="entry name" value="Znf_CCHC"/>
</dbReference>
<keyword evidence="10" id="KW-0067">ATP-binding</keyword>
<dbReference type="GO" id="GO:0008233">
    <property type="term" value="F:peptidase activity"/>
    <property type="evidence" value="ECO:0007669"/>
    <property type="project" value="UniProtKB-KW"/>
</dbReference>
<evidence type="ECO:0000256" key="16">
    <source>
        <dbReference type="ARBA" id="ARBA00023125"/>
    </source>
</evidence>
<keyword evidence="14" id="KW-0239">DNA-directed DNA polymerase</keyword>
<keyword evidence="11" id="KW-0460">Magnesium</keyword>
<evidence type="ECO:0000256" key="4">
    <source>
        <dbReference type="ARBA" id="ARBA00022695"/>
    </source>
</evidence>
<evidence type="ECO:0000256" key="2">
    <source>
        <dbReference type="ARBA" id="ARBA00022612"/>
    </source>
</evidence>
<keyword evidence="18" id="KW-0862">Zinc</keyword>
<feature type="non-terminal residue" evidence="20">
    <location>
        <position position="492"/>
    </location>
</feature>
<organism evidence="20 21">
    <name type="scientific">Lachnellula cervina</name>
    <dbReference type="NCBI Taxonomy" id="1316786"/>
    <lineage>
        <taxon>Eukaryota</taxon>
        <taxon>Fungi</taxon>
        <taxon>Dikarya</taxon>
        <taxon>Ascomycota</taxon>
        <taxon>Pezizomycotina</taxon>
        <taxon>Leotiomycetes</taxon>
        <taxon>Helotiales</taxon>
        <taxon>Lachnaceae</taxon>
        <taxon>Lachnellula</taxon>
    </lineage>
</organism>
<evidence type="ECO:0000256" key="3">
    <source>
        <dbReference type="ARBA" id="ARBA00022670"/>
    </source>
</evidence>
<keyword evidence="21" id="KW-1185">Reference proteome</keyword>
<dbReference type="EMBL" id="QGMG01002644">
    <property type="protein sequence ID" value="TVY35978.1"/>
    <property type="molecule type" value="Genomic_DNA"/>
</dbReference>
<keyword evidence="3" id="KW-0645">Protease</keyword>
<evidence type="ECO:0000313" key="20">
    <source>
        <dbReference type="EMBL" id="TVY35978.1"/>
    </source>
</evidence>
<name>A0A7D8YI35_9HELO</name>
<keyword evidence="13" id="KW-0695">RNA-directed DNA polymerase</keyword>
<dbReference type="GO" id="GO:0006508">
    <property type="term" value="P:proteolysis"/>
    <property type="evidence" value="ECO:0007669"/>
    <property type="project" value="UniProtKB-KW"/>
</dbReference>
<evidence type="ECO:0000256" key="11">
    <source>
        <dbReference type="ARBA" id="ARBA00022842"/>
    </source>
</evidence>
<keyword evidence="4" id="KW-0548">Nucleotidyltransferase</keyword>
<evidence type="ECO:0000256" key="1">
    <source>
        <dbReference type="ARBA" id="ARBA00002180"/>
    </source>
</evidence>
<evidence type="ECO:0000256" key="10">
    <source>
        <dbReference type="ARBA" id="ARBA00022840"/>
    </source>
</evidence>
<dbReference type="Proteomes" id="UP000481288">
    <property type="component" value="Unassembled WGS sequence"/>
</dbReference>
<evidence type="ECO:0000256" key="6">
    <source>
        <dbReference type="ARBA" id="ARBA00022723"/>
    </source>
</evidence>
<dbReference type="Pfam" id="PF22936">
    <property type="entry name" value="Pol_BBD"/>
    <property type="match status" value="1"/>
</dbReference>
<dbReference type="InterPro" id="IPR039537">
    <property type="entry name" value="Retrotran_Ty1/copia-like"/>
</dbReference>
<dbReference type="GO" id="GO:0005524">
    <property type="term" value="F:ATP binding"/>
    <property type="evidence" value="ECO:0007669"/>
    <property type="project" value="UniProtKB-KW"/>
</dbReference>
<sequence>ITKLISDIISEEARLKSDTISSANKTTSNKNSLCRHCGKRGHIEPKCWDKYPELRTEFPRQNKKSRSNNTHEKTESTKAVIMTLASHDLTSLVYSGLSDQETSLVYNGLNDQESKFHKTQLILDSGASEHYTYNKDWLLDYKSISNKSIRIANGQSLAVLGKGNIPVKANNNTKLIIKDVFYVPNLRANLISTKELINKGWNIIFKKDLVEIVKNTIRVTASWRYNAYYLNMLVDFNELEPIVYYTKPKDNKLDLYYKRLNHLNKNILLKTIDNTSGLSLGNNEASNNSISDYKPCFIGKFHNIGSKNPMSTTPILSVYNIDIAGPIRPLGPKGEKYFITITNRAQIKALKLDNTKEFKSSKWTVFYNDNRTICEYTSPYSALQNGIAEILNKTYNSIIDKTPFKALTDKKPNIGYIKILGSLVYTLVPKETRKYSKLSEKGNKGILIGFESANNFLVYLPIKNKVISTKNLIIKEDLVYTNEYNKSDDNNY</sequence>
<evidence type="ECO:0000256" key="14">
    <source>
        <dbReference type="ARBA" id="ARBA00022932"/>
    </source>
</evidence>
<gene>
    <name evidence="20" type="primary">POLX_5</name>
    <name evidence="20" type="ORF">LCER1_G009309</name>
</gene>
<dbReference type="InterPro" id="IPR054722">
    <property type="entry name" value="PolX-like_BBD"/>
</dbReference>
<dbReference type="GO" id="GO:0003887">
    <property type="term" value="F:DNA-directed DNA polymerase activity"/>
    <property type="evidence" value="ECO:0007669"/>
    <property type="project" value="UniProtKB-KW"/>
</dbReference>
<dbReference type="PANTHER" id="PTHR42648:SF11">
    <property type="entry name" value="TRANSPOSON TY4-P GAG-POL POLYPROTEIN"/>
    <property type="match status" value="1"/>
</dbReference>
<feature type="domain" description="CCHC-type" evidence="19">
    <location>
        <begin position="34"/>
        <end position="47"/>
    </location>
</feature>
<keyword evidence="16" id="KW-0238">DNA-binding</keyword>
<dbReference type="PROSITE" id="PS50158">
    <property type="entry name" value="ZF_CCHC"/>
    <property type="match status" value="1"/>
</dbReference>
<proteinExistence type="predicted"/>